<dbReference type="PANTHER" id="PTHR45138:SF24">
    <property type="entry name" value="DIGUANYLATE CYCLASE DGCC-RELATED"/>
    <property type="match status" value="1"/>
</dbReference>
<dbReference type="GO" id="GO:1902201">
    <property type="term" value="P:negative regulation of bacterial-type flagellum-dependent cell motility"/>
    <property type="evidence" value="ECO:0007669"/>
    <property type="project" value="TreeGrafter"/>
</dbReference>
<proteinExistence type="predicted"/>
<dbReference type="Gene3D" id="3.30.70.270">
    <property type="match status" value="1"/>
</dbReference>
<dbReference type="SMART" id="SM00267">
    <property type="entry name" value="GGDEF"/>
    <property type="match status" value="1"/>
</dbReference>
<dbReference type="PROSITE" id="PS50887">
    <property type="entry name" value="GGDEF"/>
    <property type="match status" value="1"/>
</dbReference>
<evidence type="ECO:0000259" key="1">
    <source>
        <dbReference type="PROSITE" id="PS50887"/>
    </source>
</evidence>
<dbReference type="EMBL" id="PVZG01000015">
    <property type="protein sequence ID" value="PRY23377.1"/>
    <property type="molecule type" value="Genomic_DNA"/>
</dbReference>
<evidence type="ECO:0000313" key="2">
    <source>
        <dbReference type="EMBL" id="PRY23377.1"/>
    </source>
</evidence>
<dbReference type="InterPro" id="IPR011990">
    <property type="entry name" value="TPR-like_helical_dom_sf"/>
</dbReference>
<dbReference type="PANTHER" id="PTHR45138">
    <property type="entry name" value="REGULATORY COMPONENTS OF SENSORY TRANSDUCTION SYSTEM"/>
    <property type="match status" value="1"/>
</dbReference>
<dbReference type="GO" id="GO:0052621">
    <property type="term" value="F:diguanylate cyclase activity"/>
    <property type="evidence" value="ECO:0007669"/>
    <property type="project" value="TreeGrafter"/>
</dbReference>
<dbReference type="GO" id="GO:0005886">
    <property type="term" value="C:plasma membrane"/>
    <property type="evidence" value="ECO:0007669"/>
    <property type="project" value="TreeGrafter"/>
</dbReference>
<accession>A0A2T0RQH4</accession>
<evidence type="ECO:0000313" key="3">
    <source>
        <dbReference type="Proteomes" id="UP000239209"/>
    </source>
</evidence>
<dbReference type="SUPFAM" id="SSF55073">
    <property type="entry name" value="Nucleotide cyclase"/>
    <property type="match status" value="1"/>
</dbReference>
<dbReference type="CDD" id="cd01949">
    <property type="entry name" value="GGDEF"/>
    <property type="match status" value="1"/>
</dbReference>
<dbReference type="FunFam" id="3.30.70.270:FF:000001">
    <property type="entry name" value="Diguanylate cyclase domain protein"/>
    <property type="match status" value="1"/>
</dbReference>
<reference evidence="2 3" key="1">
    <citation type="submission" date="2018-03" db="EMBL/GenBank/DDBJ databases">
        <title>Genomic Encyclopedia of Archaeal and Bacterial Type Strains, Phase II (KMG-II): from individual species to whole genera.</title>
        <authorList>
            <person name="Goeker M."/>
        </authorList>
    </citation>
    <scope>NUCLEOTIDE SEQUENCE [LARGE SCALE GENOMIC DNA]</scope>
    <source>
        <strain evidence="2 3">DSM 45348</strain>
    </source>
</reference>
<sequence length="529" mass="58243">MTTEAAAGTEPALVVDERAQLEATLAELESRPASKFRSVAAPAAAVERRACALGLDDLAMRAKLMRADVLTRAGRSERGGQWAHHVLAWAQEHEHPFLLARAHRVLSNFYRQVGDISEGLTHAVQGVAHLTDDEPPGIRARHLMTLAVALDESGSTAEGDRRFREALSIATALGDLDLTINILNNMAYTAYENEDEPGARALVAHMREVQARGPRNFSALELDTIARIEMMSGHYDAAEETLHVMLDVGQSTVDMHEGDAPAVCLLTLAEARRLGHRYAAAQEALDAAVRWAEERGLDRVRAQAREEQAALYATTGRFREAYEEHRAFHKAATALHSAQREARARALQAVFEATEARRASEHFREMAHRDALTGLYNRRYVNERLPALLGEALVRRTPMSLAILDLDHFKRVNDTLSHHTGDVVLQQIAQLLLEAVHGPMIAARMGGEEFLLIMPGLTADEAAERCERLRLRIRAHAWEPITGALPVTTSIGVTTSDDGRGSPSSLLSLADRNLYVAKREGRDRVVADV</sequence>
<dbReference type="SUPFAM" id="SSF48452">
    <property type="entry name" value="TPR-like"/>
    <property type="match status" value="2"/>
</dbReference>
<dbReference type="AlphaFoldDB" id="A0A2T0RQH4"/>
<organism evidence="2 3">
    <name type="scientific">Pseudosporangium ferrugineum</name>
    <dbReference type="NCBI Taxonomy" id="439699"/>
    <lineage>
        <taxon>Bacteria</taxon>
        <taxon>Bacillati</taxon>
        <taxon>Actinomycetota</taxon>
        <taxon>Actinomycetes</taxon>
        <taxon>Micromonosporales</taxon>
        <taxon>Micromonosporaceae</taxon>
        <taxon>Pseudosporangium</taxon>
    </lineage>
</organism>
<dbReference type="OrthoDB" id="23692at2"/>
<dbReference type="InterPro" id="IPR029787">
    <property type="entry name" value="Nucleotide_cyclase"/>
</dbReference>
<keyword evidence="3" id="KW-1185">Reference proteome</keyword>
<dbReference type="InterPro" id="IPR050469">
    <property type="entry name" value="Diguanylate_Cyclase"/>
</dbReference>
<dbReference type="GO" id="GO:0043709">
    <property type="term" value="P:cell adhesion involved in single-species biofilm formation"/>
    <property type="evidence" value="ECO:0007669"/>
    <property type="project" value="TreeGrafter"/>
</dbReference>
<protein>
    <submittedName>
        <fullName evidence="2">Diguanylate cyclase (GGDEF)-like protein</fullName>
    </submittedName>
</protein>
<dbReference type="InterPro" id="IPR043128">
    <property type="entry name" value="Rev_trsase/Diguanyl_cyclase"/>
</dbReference>
<comment type="caution">
    <text evidence="2">The sequence shown here is derived from an EMBL/GenBank/DDBJ whole genome shotgun (WGS) entry which is preliminary data.</text>
</comment>
<dbReference type="Proteomes" id="UP000239209">
    <property type="component" value="Unassembled WGS sequence"/>
</dbReference>
<dbReference type="InterPro" id="IPR000160">
    <property type="entry name" value="GGDEF_dom"/>
</dbReference>
<feature type="domain" description="GGDEF" evidence="1">
    <location>
        <begin position="397"/>
        <end position="529"/>
    </location>
</feature>
<dbReference type="RefSeq" id="WP_106129597.1">
    <property type="nucleotide sequence ID" value="NZ_PVZG01000015.1"/>
</dbReference>
<dbReference type="NCBIfam" id="TIGR00254">
    <property type="entry name" value="GGDEF"/>
    <property type="match status" value="1"/>
</dbReference>
<dbReference type="Gene3D" id="1.25.40.10">
    <property type="entry name" value="Tetratricopeptide repeat domain"/>
    <property type="match status" value="1"/>
</dbReference>
<dbReference type="Pfam" id="PF00990">
    <property type="entry name" value="GGDEF"/>
    <property type="match status" value="1"/>
</dbReference>
<gene>
    <name evidence="2" type="ORF">CLV70_115105</name>
</gene>
<name>A0A2T0RQH4_9ACTN</name>